<dbReference type="Proteomes" id="UP000243217">
    <property type="component" value="Unassembled WGS sequence"/>
</dbReference>
<dbReference type="SUPFAM" id="SSF56112">
    <property type="entry name" value="Protein kinase-like (PK-like)"/>
    <property type="match status" value="1"/>
</dbReference>
<evidence type="ECO:0008006" key="3">
    <source>
        <dbReference type="Google" id="ProtNLM"/>
    </source>
</evidence>
<name>A0A1V9YBW4_9STRA</name>
<dbReference type="EMBL" id="JNBS01004486">
    <property type="protein sequence ID" value="OQR83186.1"/>
    <property type="molecule type" value="Genomic_DNA"/>
</dbReference>
<evidence type="ECO:0000313" key="2">
    <source>
        <dbReference type="Proteomes" id="UP000243217"/>
    </source>
</evidence>
<gene>
    <name evidence="1" type="ORF">THRCLA_23175</name>
</gene>
<dbReference type="AlphaFoldDB" id="A0A1V9YBW4"/>
<organism evidence="1 2">
    <name type="scientific">Thraustotheca clavata</name>
    <dbReference type="NCBI Taxonomy" id="74557"/>
    <lineage>
        <taxon>Eukaryota</taxon>
        <taxon>Sar</taxon>
        <taxon>Stramenopiles</taxon>
        <taxon>Oomycota</taxon>
        <taxon>Saprolegniomycetes</taxon>
        <taxon>Saprolegniales</taxon>
        <taxon>Achlyaceae</taxon>
        <taxon>Thraustotheca</taxon>
    </lineage>
</organism>
<reference evidence="1 2" key="1">
    <citation type="journal article" date="2014" name="Genome Biol. Evol.">
        <title>The secreted proteins of Achlya hypogyna and Thraustotheca clavata identify the ancestral oomycete secretome and reveal gene acquisitions by horizontal gene transfer.</title>
        <authorList>
            <person name="Misner I."/>
            <person name="Blouin N."/>
            <person name="Leonard G."/>
            <person name="Richards T.A."/>
            <person name="Lane C.E."/>
        </authorList>
    </citation>
    <scope>NUCLEOTIDE SEQUENCE [LARGE SCALE GENOMIC DNA]</scope>
    <source>
        <strain evidence="1 2">ATCC 34112</strain>
    </source>
</reference>
<protein>
    <recommendedName>
        <fullName evidence="3">Protein kinase domain-containing protein</fullName>
    </recommendedName>
</protein>
<dbReference type="Gene3D" id="1.10.510.10">
    <property type="entry name" value="Transferase(Phosphotransferase) domain 1"/>
    <property type="match status" value="1"/>
</dbReference>
<dbReference type="OrthoDB" id="127950at2759"/>
<evidence type="ECO:0000313" key="1">
    <source>
        <dbReference type="EMBL" id="OQR83186.1"/>
    </source>
</evidence>
<dbReference type="InterPro" id="IPR011009">
    <property type="entry name" value="Kinase-like_dom_sf"/>
</dbReference>
<comment type="caution">
    <text evidence="1">The sequence shown here is derived from an EMBL/GenBank/DDBJ whole genome shotgun (WGS) entry which is preliminary data.</text>
</comment>
<proteinExistence type="predicted"/>
<accession>A0A1V9YBW4</accession>
<keyword evidence="2" id="KW-1185">Reference proteome</keyword>
<sequence length="141" mass="16281">MEPTKFRVVLTPLGFEKTPLSIKEAREWIIGMLKALSYWHGSNYCHGDICWRNIVFVPTGSTGYWMLIDMDESYPPNERKIDWNHQSIGETLTFQHDLYQLGELMDSFVLSLSTELDNLKRRLLESVGTETTAHDLLEALS</sequence>